<keyword evidence="3" id="KW-0223">Dioxygenase</keyword>
<feature type="region of interest" description="Disordered" evidence="6">
    <location>
        <begin position="377"/>
        <end position="401"/>
    </location>
</feature>
<protein>
    <recommendedName>
        <fullName evidence="7">2OGFeDO JBP1/TET oxygenase domain-containing protein</fullName>
    </recommendedName>
</protein>
<dbReference type="GO" id="GO:0046872">
    <property type="term" value="F:metal ion binding"/>
    <property type="evidence" value="ECO:0007669"/>
    <property type="project" value="UniProtKB-KW"/>
</dbReference>
<keyword evidence="5" id="KW-0408">Iron</keyword>
<dbReference type="EMBL" id="MN739162">
    <property type="protein sequence ID" value="QHS91456.1"/>
    <property type="molecule type" value="Genomic_DNA"/>
</dbReference>
<evidence type="ECO:0000256" key="4">
    <source>
        <dbReference type="ARBA" id="ARBA00023002"/>
    </source>
</evidence>
<keyword evidence="4" id="KW-0560">Oxidoreductase</keyword>
<feature type="compositionally biased region" description="Basic residues" evidence="6">
    <location>
        <begin position="389"/>
        <end position="401"/>
    </location>
</feature>
<evidence type="ECO:0000256" key="6">
    <source>
        <dbReference type="SAM" id="MobiDB-lite"/>
    </source>
</evidence>
<proteinExistence type="predicted"/>
<reference evidence="8" key="1">
    <citation type="journal article" date="2020" name="Nature">
        <title>Giant virus diversity and host interactions through global metagenomics.</title>
        <authorList>
            <person name="Schulz F."/>
            <person name="Roux S."/>
            <person name="Paez-Espino D."/>
            <person name="Jungbluth S."/>
            <person name="Walsh D.A."/>
            <person name="Denef V.J."/>
            <person name="McMahon K.D."/>
            <person name="Konstantinidis K.T."/>
            <person name="Eloe-Fadrosh E.A."/>
            <person name="Kyrpides N.C."/>
            <person name="Woyke T."/>
        </authorList>
    </citation>
    <scope>NUCLEOTIDE SEQUENCE</scope>
    <source>
        <strain evidence="8">GVMAG-M-3300013006-15</strain>
    </source>
</reference>
<keyword evidence="2" id="KW-0479">Metal-binding</keyword>
<dbReference type="AlphaFoldDB" id="A0A6C0BH13"/>
<organism evidence="8">
    <name type="scientific">viral metagenome</name>
    <dbReference type="NCBI Taxonomy" id="1070528"/>
    <lineage>
        <taxon>unclassified sequences</taxon>
        <taxon>metagenomes</taxon>
        <taxon>organismal metagenomes</taxon>
    </lineage>
</organism>
<name>A0A6C0BH13_9ZZZZ</name>
<evidence type="ECO:0000256" key="1">
    <source>
        <dbReference type="ARBA" id="ARBA00001954"/>
    </source>
</evidence>
<dbReference type="Gene3D" id="3.60.130.30">
    <property type="match status" value="1"/>
</dbReference>
<evidence type="ECO:0000313" key="8">
    <source>
        <dbReference type="EMBL" id="QHS91456.1"/>
    </source>
</evidence>
<evidence type="ECO:0000259" key="7">
    <source>
        <dbReference type="Pfam" id="PF12851"/>
    </source>
</evidence>
<feature type="domain" description="2OGFeDO JBP1/TET oxygenase" evidence="7">
    <location>
        <begin position="141"/>
        <end position="272"/>
    </location>
</feature>
<sequence length="401" mass="46132">MPKILEVQALMSDADFKNTYEGTHFDEKAVKQLVQEDCDIYGIDTDGTRKLLAKFRRNVLPKETVQIGWDSFRNLAMPGRNRGAAAGPIDLNSPYWKKRKPVKTDKWATWYEEKGKQGKMRVNNLVASGVIGFYEETPFMKAACRMTVYTRRYLHLFLHGLPFIQAIDQQFKNLVPKEHKRQLDAVSNKPDYQIPDTAFSTVTVNLNFRTAVHKDAGDFKGGFGNLSVIEWGKYQGGYTLFPRFGIAFDVRTGDFIAMDVHEWHCNTPMYETPEDKAYNATLPDIRSRDPTTGLQGSEEKFQRLTFVCYFRDKLQGCDAEETAEYYARSNFNEEEETEKAKSKLTKTLLLPQYNTLDEVVQSLQSFGKTYRQRIPEGATRKMESFMKGTGKKTRKNKKRAV</sequence>
<evidence type="ECO:0000256" key="5">
    <source>
        <dbReference type="ARBA" id="ARBA00023004"/>
    </source>
</evidence>
<comment type="cofactor">
    <cofactor evidence="1">
        <name>Fe(2+)</name>
        <dbReference type="ChEBI" id="CHEBI:29033"/>
    </cofactor>
</comment>
<evidence type="ECO:0000256" key="2">
    <source>
        <dbReference type="ARBA" id="ARBA00022723"/>
    </source>
</evidence>
<dbReference type="InterPro" id="IPR024779">
    <property type="entry name" value="2OGFeDO_JBP1/TET_oxygenase_dom"/>
</dbReference>
<accession>A0A6C0BH13</accession>
<evidence type="ECO:0000256" key="3">
    <source>
        <dbReference type="ARBA" id="ARBA00022964"/>
    </source>
</evidence>
<dbReference type="Pfam" id="PF12851">
    <property type="entry name" value="Tet_JBP"/>
    <property type="match status" value="1"/>
</dbReference>
<dbReference type="GO" id="GO:0051213">
    <property type="term" value="F:dioxygenase activity"/>
    <property type="evidence" value="ECO:0007669"/>
    <property type="project" value="UniProtKB-KW"/>
</dbReference>